<evidence type="ECO:0000313" key="2">
    <source>
        <dbReference type="EnsemblMetazoa" id="ASTEI03809-PA"/>
    </source>
</evidence>
<dbReference type="VEuPathDB" id="VectorBase:ASTE011358"/>
<evidence type="ECO:0000256" key="1">
    <source>
        <dbReference type="SAM" id="MobiDB-lite"/>
    </source>
</evidence>
<reference evidence="2" key="2">
    <citation type="submission" date="2020-05" db="UniProtKB">
        <authorList>
            <consortium name="EnsemblMetazoa"/>
        </authorList>
    </citation>
    <scope>IDENTIFICATION</scope>
    <source>
        <strain evidence="2">Indian</strain>
    </source>
</reference>
<keyword evidence="3" id="KW-1185">Reference proteome</keyword>
<dbReference type="VEuPathDB" id="VectorBase:ASTEI20_045870"/>
<name>A0A182Y5S3_ANOST</name>
<proteinExistence type="predicted"/>
<accession>A0A182Y5S3</accession>
<dbReference type="STRING" id="30069.A0A182Y5S3"/>
<sequence length="207" mass="22997">MYQESQSLDDEIEESFKASASLHDSEELELSSIELMGADDGSDSVKIEYEQIDPDPKLNEDSQEVIEEIVHDADLHQNVDIECLETNSSSQMTSNMYDQPNQETAQPSHESTIEFGHQNETTQSEPTHSSDDGLAGGSQNFLHGLQNVSVRTAAYATNIALELDSVQSRQRIIAEKLIADVLFYAKLEHLTEHSMILAKMNLASPNL</sequence>
<dbReference type="EnsemblMetazoa" id="ASTEI03809-RA">
    <property type="protein sequence ID" value="ASTEI03809-PA"/>
    <property type="gene ID" value="ASTEI03809"/>
</dbReference>
<feature type="compositionally biased region" description="Polar residues" evidence="1">
    <location>
        <begin position="90"/>
        <end position="110"/>
    </location>
</feature>
<feature type="region of interest" description="Disordered" evidence="1">
    <location>
        <begin position="90"/>
        <end position="138"/>
    </location>
</feature>
<reference evidence="3" key="1">
    <citation type="journal article" date="2014" name="Genome Biol.">
        <title>Genome analysis of a major urban malaria vector mosquito, Anopheles stephensi.</title>
        <authorList>
            <person name="Jiang X."/>
            <person name="Peery A."/>
            <person name="Hall A.B."/>
            <person name="Sharma A."/>
            <person name="Chen X.G."/>
            <person name="Waterhouse R.M."/>
            <person name="Komissarov A."/>
            <person name="Riehle M.M."/>
            <person name="Shouche Y."/>
            <person name="Sharakhova M.V."/>
            <person name="Lawson D."/>
            <person name="Pakpour N."/>
            <person name="Arensburger P."/>
            <person name="Davidson V.L."/>
            <person name="Eiglmeier K."/>
            <person name="Emrich S."/>
            <person name="George P."/>
            <person name="Kennedy R.C."/>
            <person name="Mane S.P."/>
            <person name="Maslen G."/>
            <person name="Oringanje C."/>
            <person name="Qi Y."/>
            <person name="Settlage R."/>
            <person name="Tojo M."/>
            <person name="Tubio J.M."/>
            <person name="Unger M.F."/>
            <person name="Wang B."/>
            <person name="Vernick K.D."/>
            <person name="Ribeiro J.M."/>
            <person name="James A.A."/>
            <person name="Michel K."/>
            <person name="Riehle M.A."/>
            <person name="Luckhart S."/>
            <person name="Sharakhov I.V."/>
            <person name="Tu Z."/>
        </authorList>
    </citation>
    <scope>NUCLEOTIDE SEQUENCE [LARGE SCALE GENOMIC DNA]</scope>
    <source>
        <strain evidence="3">Indian</strain>
    </source>
</reference>
<dbReference type="Proteomes" id="UP000076408">
    <property type="component" value="Unassembled WGS sequence"/>
</dbReference>
<dbReference type="VEuPathDB" id="VectorBase:ASTEI03809"/>
<feature type="compositionally biased region" description="Polar residues" evidence="1">
    <location>
        <begin position="118"/>
        <end position="127"/>
    </location>
</feature>
<evidence type="ECO:0000313" key="3">
    <source>
        <dbReference type="Proteomes" id="UP000076408"/>
    </source>
</evidence>
<feature type="region of interest" description="Disordered" evidence="1">
    <location>
        <begin position="1"/>
        <end position="24"/>
    </location>
</feature>
<dbReference type="AlphaFoldDB" id="A0A182Y5S3"/>
<organism evidence="2 3">
    <name type="scientific">Anopheles stephensi</name>
    <name type="common">Indo-Pakistan malaria mosquito</name>
    <dbReference type="NCBI Taxonomy" id="30069"/>
    <lineage>
        <taxon>Eukaryota</taxon>
        <taxon>Metazoa</taxon>
        <taxon>Ecdysozoa</taxon>
        <taxon>Arthropoda</taxon>
        <taxon>Hexapoda</taxon>
        <taxon>Insecta</taxon>
        <taxon>Pterygota</taxon>
        <taxon>Neoptera</taxon>
        <taxon>Endopterygota</taxon>
        <taxon>Diptera</taxon>
        <taxon>Nematocera</taxon>
        <taxon>Culicoidea</taxon>
        <taxon>Culicidae</taxon>
        <taxon>Anophelinae</taxon>
        <taxon>Anopheles</taxon>
    </lineage>
</organism>
<protein>
    <submittedName>
        <fullName evidence="2">Uncharacterized protein</fullName>
    </submittedName>
</protein>